<name>A0A7C2C1P5_9DEIN</name>
<evidence type="ECO:0000313" key="2">
    <source>
        <dbReference type="EMBL" id="HEO42440.1"/>
    </source>
</evidence>
<dbReference type="EMBL" id="DSHZ01000305">
    <property type="protein sequence ID" value="HEO42440.1"/>
    <property type="molecule type" value="Genomic_DNA"/>
</dbReference>
<dbReference type="AlphaFoldDB" id="A0A7C2C1P5"/>
<dbReference type="EMBL" id="DSKL01000434">
    <property type="protein sequence ID" value="HEH83480.1"/>
    <property type="molecule type" value="Genomic_DNA"/>
</dbReference>
<gene>
    <name evidence="2" type="ORF">ENP09_06155</name>
    <name evidence="1" type="ORF">ENP73_11205</name>
</gene>
<accession>A0A7C2C1P5</accession>
<organism evidence="1">
    <name type="scientific">Thermus islandicus</name>
    <dbReference type="NCBI Taxonomy" id="540988"/>
    <lineage>
        <taxon>Bacteria</taxon>
        <taxon>Thermotogati</taxon>
        <taxon>Deinococcota</taxon>
        <taxon>Deinococci</taxon>
        <taxon>Thermales</taxon>
        <taxon>Thermaceae</taxon>
        <taxon>Thermus</taxon>
    </lineage>
</organism>
<reference evidence="1" key="1">
    <citation type="journal article" date="2020" name="mSystems">
        <title>Genome- and Community-Level Interaction Insights into Carbon Utilization and Element Cycling Functions of Hydrothermarchaeota in Hydrothermal Sediment.</title>
        <authorList>
            <person name="Zhou Z."/>
            <person name="Liu Y."/>
            <person name="Xu W."/>
            <person name="Pan J."/>
            <person name="Luo Z.H."/>
            <person name="Li M."/>
        </authorList>
    </citation>
    <scope>NUCLEOTIDE SEQUENCE [LARGE SCALE GENOMIC DNA]</scope>
    <source>
        <strain evidence="2">SpSt-189</strain>
        <strain evidence="1">SpSt-246</strain>
    </source>
</reference>
<sequence length="131" mass="14720">MNYSAYACALLGKKALEWERVLELLEEIPDLPERAEVYLEDGYLFLELAEPREEEVWVLAAILEAFVLEAGPDSGGPGWAGTKEGSVELLPQNLPLLARMYEAWRRENEPVGEGDLEVFLALLREAEEEVA</sequence>
<comment type="caution">
    <text evidence="1">The sequence shown here is derived from an EMBL/GenBank/DDBJ whole genome shotgun (WGS) entry which is preliminary data.</text>
</comment>
<proteinExistence type="predicted"/>
<evidence type="ECO:0000313" key="1">
    <source>
        <dbReference type="EMBL" id="HEH83480.1"/>
    </source>
</evidence>
<protein>
    <submittedName>
        <fullName evidence="1">Uncharacterized protein</fullName>
    </submittedName>
</protein>